<dbReference type="Gene3D" id="3.30.1490.190">
    <property type="match status" value="1"/>
</dbReference>
<evidence type="ECO:0000256" key="10">
    <source>
        <dbReference type="ARBA" id="ARBA00023163"/>
    </source>
</evidence>
<keyword evidence="8" id="KW-0805">Transcription regulation</keyword>
<dbReference type="EMBL" id="SNXZ01000004">
    <property type="protein sequence ID" value="TDP96246.1"/>
    <property type="molecule type" value="Genomic_DNA"/>
</dbReference>
<feature type="binding site" evidence="11">
    <location>
        <position position="144"/>
    </location>
    <ligand>
        <name>Zn(2+)</name>
        <dbReference type="ChEBI" id="CHEBI:29105"/>
    </ligand>
</feature>
<sequence length="149" mass="16712">MTPEKTSEKYSDVGDDQRTTVVPGRRSTRQRAAVAELLDQLDDFRSAQELHDELRKQGHGIGLTTVYRTLQSLADADEIDVLRTDTGESIYRRCSRHHHHHLVCRKCGFTVEVEGPAVERWADRVAGENGFTGISHTVELFGTCASCSR</sequence>
<dbReference type="InterPro" id="IPR043135">
    <property type="entry name" value="Fur_C"/>
</dbReference>
<feature type="binding site" evidence="11">
    <location>
        <position position="107"/>
    </location>
    <ligand>
        <name>Zn(2+)</name>
        <dbReference type="ChEBI" id="CHEBI:29105"/>
    </ligand>
</feature>
<evidence type="ECO:0000256" key="1">
    <source>
        <dbReference type="ARBA" id="ARBA00004496"/>
    </source>
</evidence>
<proteinExistence type="inferred from homology"/>
<feature type="binding site" evidence="11">
    <location>
        <position position="147"/>
    </location>
    <ligand>
        <name>Zn(2+)</name>
        <dbReference type="ChEBI" id="CHEBI:29105"/>
    </ligand>
</feature>
<dbReference type="GO" id="GO:0000976">
    <property type="term" value="F:transcription cis-regulatory region binding"/>
    <property type="evidence" value="ECO:0007669"/>
    <property type="project" value="TreeGrafter"/>
</dbReference>
<keyword evidence="12" id="KW-0408">Iron</keyword>
<comment type="cofactor">
    <cofactor evidence="11">
        <name>Zn(2+)</name>
        <dbReference type="ChEBI" id="CHEBI:29105"/>
    </cofactor>
    <text evidence="11">Binds 1 zinc ion per subunit.</text>
</comment>
<comment type="cofactor">
    <cofactor evidence="12">
        <name>Mn(2+)</name>
        <dbReference type="ChEBI" id="CHEBI:29035"/>
    </cofactor>
    <cofactor evidence="12">
        <name>Fe(2+)</name>
        <dbReference type="ChEBI" id="CHEBI:29033"/>
    </cofactor>
    <text evidence="12">Binds 1 Mn(2+) or Fe(2+) ion per subunit.</text>
</comment>
<evidence type="ECO:0000313" key="15">
    <source>
        <dbReference type="Proteomes" id="UP000295444"/>
    </source>
</evidence>
<evidence type="ECO:0000256" key="4">
    <source>
        <dbReference type="ARBA" id="ARBA00022490"/>
    </source>
</evidence>
<evidence type="ECO:0000256" key="13">
    <source>
        <dbReference type="SAM" id="MobiDB-lite"/>
    </source>
</evidence>
<keyword evidence="6 11" id="KW-0479">Metal-binding</keyword>
<evidence type="ECO:0000256" key="8">
    <source>
        <dbReference type="ARBA" id="ARBA00023015"/>
    </source>
</evidence>
<dbReference type="AlphaFoldDB" id="A0A4R6SB83"/>
<feature type="binding site" evidence="11">
    <location>
        <position position="104"/>
    </location>
    <ligand>
        <name>Zn(2+)</name>
        <dbReference type="ChEBI" id="CHEBI:29105"/>
    </ligand>
</feature>
<evidence type="ECO:0000256" key="2">
    <source>
        <dbReference type="ARBA" id="ARBA00007957"/>
    </source>
</evidence>
<dbReference type="Pfam" id="PF01475">
    <property type="entry name" value="FUR"/>
    <property type="match status" value="1"/>
</dbReference>
<evidence type="ECO:0000313" key="14">
    <source>
        <dbReference type="EMBL" id="TDP96246.1"/>
    </source>
</evidence>
<dbReference type="GO" id="GO:0005829">
    <property type="term" value="C:cytosol"/>
    <property type="evidence" value="ECO:0007669"/>
    <property type="project" value="TreeGrafter"/>
</dbReference>
<dbReference type="SUPFAM" id="SSF46785">
    <property type="entry name" value="Winged helix' DNA-binding domain"/>
    <property type="match status" value="1"/>
</dbReference>
<dbReference type="Gene3D" id="1.10.10.10">
    <property type="entry name" value="Winged helix-like DNA-binding domain superfamily/Winged helix DNA-binding domain"/>
    <property type="match status" value="1"/>
</dbReference>
<dbReference type="PANTHER" id="PTHR33202:SF2">
    <property type="entry name" value="FERRIC UPTAKE REGULATION PROTEIN"/>
    <property type="match status" value="1"/>
</dbReference>
<dbReference type="GO" id="GO:1900376">
    <property type="term" value="P:regulation of secondary metabolite biosynthetic process"/>
    <property type="evidence" value="ECO:0007669"/>
    <property type="project" value="TreeGrafter"/>
</dbReference>
<dbReference type="InterPro" id="IPR036390">
    <property type="entry name" value="WH_DNA-bd_sf"/>
</dbReference>
<evidence type="ECO:0000256" key="9">
    <source>
        <dbReference type="ARBA" id="ARBA00023125"/>
    </source>
</evidence>
<protein>
    <submittedName>
        <fullName evidence="14">Fur family ferric uptake transcriptional regulator</fullName>
    </submittedName>
</protein>
<keyword evidence="5" id="KW-0678">Repressor</keyword>
<dbReference type="Proteomes" id="UP000295444">
    <property type="component" value="Unassembled WGS sequence"/>
</dbReference>
<dbReference type="GO" id="GO:0008270">
    <property type="term" value="F:zinc ion binding"/>
    <property type="evidence" value="ECO:0007669"/>
    <property type="project" value="TreeGrafter"/>
</dbReference>
<evidence type="ECO:0000256" key="7">
    <source>
        <dbReference type="ARBA" id="ARBA00022833"/>
    </source>
</evidence>
<feature type="binding site" evidence="12">
    <location>
        <position position="136"/>
    </location>
    <ligand>
        <name>Fe cation</name>
        <dbReference type="ChEBI" id="CHEBI:24875"/>
    </ligand>
</feature>
<keyword evidence="4" id="KW-0963">Cytoplasm</keyword>
<dbReference type="GO" id="GO:0003700">
    <property type="term" value="F:DNA-binding transcription factor activity"/>
    <property type="evidence" value="ECO:0007669"/>
    <property type="project" value="InterPro"/>
</dbReference>
<comment type="subcellular location">
    <subcellularLocation>
        <location evidence="1">Cytoplasm</location>
    </subcellularLocation>
</comment>
<organism evidence="14 15">
    <name type="scientific">Labedaea rhizosphaerae</name>
    <dbReference type="NCBI Taxonomy" id="598644"/>
    <lineage>
        <taxon>Bacteria</taxon>
        <taxon>Bacillati</taxon>
        <taxon>Actinomycetota</taxon>
        <taxon>Actinomycetes</taxon>
        <taxon>Pseudonocardiales</taxon>
        <taxon>Pseudonocardiaceae</taxon>
        <taxon>Labedaea</taxon>
    </lineage>
</organism>
<evidence type="ECO:0000256" key="6">
    <source>
        <dbReference type="ARBA" id="ARBA00022723"/>
    </source>
</evidence>
<dbReference type="GO" id="GO:0045892">
    <property type="term" value="P:negative regulation of DNA-templated transcription"/>
    <property type="evidence" value="ECO:0007669"/>
    <property type="project" value="TreeGrafter"/>
</dbReference>
<feature type="region of interest" description="Disordered" evidence="13">
    <location>
        <begin position="1"/>
        <end position="27"/>
    </location>
</feature>
<reference evidence="14 15" key="1">
    <citation type="submission" date="2019-03" db="EMBL/GenBank/DDBJ databases">
        <title>Genomic Encyclopedia of Type Strains, Phase IV (KMG-IV): sequencing the most valuable type-strain genomes for metagenomic binning, comparative biology and taxonomic classification.</title>
        <authorList>
            <person name="Goeker M."/>
        </authorList>
    </citation>
    <scope>NUCLEOTIDE SEQUENCE [LARGE SCALE GENOMIC DNA]</scope>
    <source>
        <strain evidence="14 15">DSM 45361</strain>
    </source>
</reference>
<dbReference type="InterPro" id="IPR036388">
    <property type="entry name" value="WH-like_DNA-bd_sf"/>
</dbReference>
<dbReference type="PANTHER" id="PTHR33202">
    <property type="entry name" value="ZINC UPTAKE REGULATION PROTEIN"/>
    <property type="match status" value="1"/>
</dbReference>
<evidence type="ECO:0000256" key="3">
    <source>
        <dbReference type="ARBA" id="ARBA00011738"/>
    </source>
</evidence>
<keyword evidence="10" id="KW-0804">Transcription</keyword>
<feature type="binding site" evidence="12">
    <location>
        <position position="98"/>
    </location>
    <ligand>
        <name>Fe cation</name>
        <dbReference type="ChEBI" id="CHEBI:24875"/>
    </ligand>
</feature>
<comment type="caution">
    <text evidence="14">The sequence shown here is derived from an EMBL/GenBank/DDBJ whole genome shotgun (WGS) entry which is preliminary data.</text>
</comment>
<comment type="subunit">
    <text evidence="3">Homodimer.</text>
</comment>
<dbReference type="CDD" id="cd07153">
    <property type="entry name" value="Fur_like"/>
    <property type="match status" value="1"/>
</dbReference>
<evidence type="ECO:0000256" key="5">
    <source>
        <dbReference type="ARBA" id="ARBA00022491"/>
    </source>
</evidence>
<name>A0A4R6SB83_LABRH</name>
<evidence type="ECO:0000256" key="12">
    <source>
        <dbReference type="PIRSR" id="PIRSR602481-2"/>
    </source>
</evidence>
<keyword evidence="9" id="KW-0238">DNA-binding</keyword>
<dbReference type="InterPro" id="IPR002481">
    <property type="entry name" value="FUR"/>
</dbReference>
<dbReference type="FunFam" id="1.10.10.10:FF:000459">
    <property type="entry name" value="Ferric uptake regulation protein"/>
    <property type="match status" value="1"/>
</dbReference>
<evidence type="ECO:0000256" key="11">
    <source>
        <dbReference type="PIRSR" id="PIRSR602481-1"/>
    </source>
</evidence>
<accession>A0A4R6SB83</accession>
<keyword evidence="7 11" id="KW-0862">Zinc</keyword>
<feature type="compositionally biased region" description="Basic and acidic residues" evidence="13">
    <location>
        <begin position="1"/>
        <end position="18"/>
    </location>
</feature>
<keyword evidence="15" id="KW-1185">Reference proteome</keyword>
<gene>
    <name evidence="14" type="ORF">EV186_104230</name>
</gene>
<feature type="binding site" evidence="12">
    <location>
        <position position="119"/>
    </location>
    <ligand>
        <name>Fe cation</name>
        <dbReference type="ChEBI" id="CHEBI:24875"/>
    </ligand>
</feature>
<comment type="similarity">
    <text evidence="2">Belongs to the Fur family.</text>
</comment>